<dbReference type="PRINTS" id="PR00019">
    <property type="entry name" value="LEURICHRPT"/>
</dbReference>
<dbReference type="Pfam" id="PF00560">
    <property type="entry name" value="LRR_1"/>
    <property type="match status" value="1"/>
</dbReference>
<dbReference type="PANTHER" id="PTHR48051">
    <property type="match status" value="1"/>
</dbReference>
<evidence type="ECO:0000256" key="1">
    <source>
        <dbReference type="ARBA" id="ARBA00022614"/>
    </source>
</evidence>
<dbReference type="AlphaFoldDB" id="A0A6A4WQR4"/>
<keyword evidence="2" id="KW-0677">Repeat</keyword>
<evidence type="ECO:0000313" key="4">
    <source>
        <dbReference type="Proteomes" id="UP000440578"/>
    </source>
</evidence>
<protein>
    <submittedName>
        <fullName evidence="3">Leucine-rich repeat-containing protein 57</fullName>
    </submittedName>
</protein>
<proteinExistence type="predicted"/>
<dbReference type="GO" id="GO:0005737">
    <property type="term" value="C:cytoplasm"/>
    <property type="evidence" value="ECO:0007669"/>
    <property type="project" value="TreeGrafter"/>
</dbReference>
<organism evidence="3 4">
    <name type="scientific">Amphibalanus amphitrite</name>
    <name type="common">Striped barnacle</name>
    <name type="synonym">Balanus amphitrite</name>
    <dbReference type="NCBI Taxonomy" id="1232801"/>
    <lineage>
        <taxon>Eukaryota</taxon>
        <taxon>Metazoa</taxon>
        <taxon>Ecdysozoa</taxon>
        <taxon>Arthropoda</taxon>
        <taxon>Crustacea</taxon>
        <taxon>Multicrustacea</taxon>
        <taxon>Cirripedia</taxon>
        <taxon>Thoracica</taxon>
        <taxon>Thoracicalcarea</taxon>
        <taxon>Balanomorpha</taxon>
        <taxon>Balanoidea</taxon>
        <taxon>Balanidae</taxon>
        <taxon>Amphibalaninae</taxon>
        <taxon>Amphibalanus</taxon>
    </lineage>
</organism>
<accession>A0A6A4WQR4</accession>
<dbReference type="InterPro" id="IPR025875">
    <property type="entry name" value="Leu-rich_rpt_4"/>
</dbReference>
<dbReference type="InterPro" id="IPR050216">
    <property type="entry name" value="LRR_domain-containing"/>
</dbReference>
<dbReference type="EMBL" id="VIIS01000554">
    <property type="protein sequence ID" value="KAF0307649.1"/>
    <property type="molecule type" value="Genomic_DNA"/>
</dbReference>
<dbReference type="Proteomes" id="UP000440578">
    <property type="component" value="Unassembled WGS sequence"/>
</dbReference>
<dbReference type="Gene3D" id="3.80.10.10">
    <property type="entry name" value="Ribonuclease Inhibitor"/>
    <property type="match status" value="2"/>
</dbReference>
<dbReference type="SUPFAM" id="SSF52058">
    <property type="entry name" value="L domain-like"/>
    <property type="match status" value="1"/>
</dbReference>
<dbReference type="InterPro" id="IPR032675">
    <property type="entry name" value="LRR_dom_sf"/>
</dbReference>
<dbReference type="FunFam" id="3.80.10.10:FF:000230">
    <property type="entry name" value="Leucine-rich repeat-containing protein 57"/>
    <property type="match status" value="1"/>
</dbReference>
<dbReference type="Pfam" id="PF12799">
    <property type="entry name" value="LRR_4"/>
    <property type="match status" value="1"/>
</dbReference>
<evidence type="ECO:0000313" key="3">
    <source>
        <dbReference type="EMBL" id="KAF0307649.1"/>
    </source>
</evidence>
<gene>
    <name evidence="3" type="primary">lrrc57_2</name>
    <name evidence="3" type="ORF">FJT64_021053</name>
</gene>
<dbReference type="InterPro" id="IPR001611">
    <property type="entry name" value="Leu-rich_rpt"/>
</dbReference>
<sequence length="310" mass="34473">MSNARENLNKLFTKRVIKMGNANSLKHHLENAQKTGVCALPKRGLSEVPADLLKVAASLRTLDLSENKLSSLPSSMQAFPQLKHLNCSQNKLTQLPDTLGALTKLETLLMSYNKITKLPDMLSALKNLKTVNLRYARRHEPQLERLGDINNMVEQVNEFGDVLCDCKKGCLRVLAGGAATLRSLCWRHNQLSELPGCLLSLPQLDVLDLSSNLITSVPASAAALRCSELNLNDNQINRVSAELADCERLKILRLESNCLSLDEFPARLLADSHVSLLALDGNVFEVKQLAELDGYDKYMERYTATKKKMF</sequence>
<dbReference type="PANTHER" id="PTHR48051:SF1">
    <property type="entry name" value="RAS SUPPRESSOR PROTEIN 1"/>
    <property type="match status" value="1"/>
</dbReference>
<comment type="caution">
    <text evidence="3">The sequence shown here is derived from an EMBL/GenBank/DDBJ whole genome shotgun (WGS) entry which is preliminary data.</text>
</comment>
<dbReference type="SMART" id="SM00364">
    <property type="entry name" value="LRR_BAC"/>
    <property type="match status" value="5"/>
</dbReference>
<dbReference type="PROSITE" id="PS51450">
    <property type="entry name" value="LRR"/>
    <property type="match status" value="3"/>
</dbReference>
<dbReference type="InterPro" id="IPR003591">
    <property type="entry name" value="Leu-rich_rpt_typical-subtyp"/>
</dbReference>
<keyword evidence="4" id="KW-1185">Reference proteome</keyword>
<dbReference type="SMART" id="SM00369">
    <property type="entry name" value="LRR_TYP"/>
    <property type="match status" value="4"/>
</dbReference>
<evidence type="ECO:0000256" key="2">
    <source>
        <dbReference type="ARBA" id="ARBA00022737"/>
    </source>
</evidence>
<name>A0A6A4WQR4_AMPAM</name>
<dbReference type="OrthoDB" id="1728874at2759"/>
<reference evidence="3 4" key="1">
    <citation type="submission" date="2019-07" db="EMBL/GenBank/DDBJ databases">
        <title>Draft genome assembly of a fouling barnacle, Amphibalanus amphitrite (Darwin, 1854): The first reference genome for Thecostraca.</title>
        <authorList>
            <person name="Kim W."/>
        </authorList>
    </citation>
    <scope>NUCLEOTIDE SEQUENCE [LARGE SCALE GENOMIC DNA]</scope>
    <source>
        <strain evidence="3">SNU_AA5</strain>
        <tissue evidence="3">Soma without cirri and trophi</tissue>
    </source>
</reference>
<keyword evidence="1" id="KW-0433">Leucine-rich repeat</keyword>